<dbReference type="GO" id="GO:0071555">
    <property type="term" value="P:cell wall organization"/>
    <property type="evidence" value="ECO:0007669"/>
    <property type="project" value="UniProtKB-KW"/>
</dbReference>
<dbReference type="OrthoDB" id="9779128at2"/>
<dbReference type="Pfam" id="PF03330">
    <property type="entry name" value="DPBB_1"/>
    <property type="match status" value="1"/>
</dbReference>
<feature type="region of interest" description="Disordered" evidence="5">
    <location>
        <begin position="49"/>
        <end position="71"/>
    </location>
</feature>
<evidence type="ECO:0000256" key="5">
    <source>
        <dbReference type="SAM" id="MobiDB-lite"/>
    </source>
</evidence>
<dbReference type="InterPro" id="IPR009009">
    <property type="entry name" value="RlpA-like_DPBB"/>
</dbReference>
<accession>A0A1U7H5R0</accession>
<keyword evidence="8" id="KW-1185">Reference proteome</keyword>
<evidence type="ECO:0000256" key="1">
    <source>
        <dbReference type="ARBA" id="ARBA00023239"/>
    </source>
</evidence>
<evidence type="ECO:0000313" key="8">
    <source>
        <dbReference type="Proteomes" id="UP000186391"/>
    </source>
</evidence>
<dbReference type="CDD" id="cd22268">
    <property type="entry name" value="DPBB_RlpA-like"/>
    <property type="match status" value="1"/>
</dbReference>
<reference evidence="7 8" key="1">
    <citation type="submission" date="2016-11" db="EMBL/GenBank/DDBJ databases">
        <title>Draft Genome Sequences of Nine Cyanobacterial Strains from Diverse Habitats.</title>
        <authorList>
            <person name="Zhu T."/>
            <person name="Hou S."/>
            <person name="Lu X."/>
            <person name="Hess W.R."/>
        </authorList>
    </citation>
    <scope>NUCLEOTIDE SEQUENCE [LARGE SCALE GENOMIC DNA]</scope>
    <source>
        <strain evidence="7 8">NIES-592</strain>
    </source>
</reference>
<protein>
    <recommendedName>
        <fullName evidence="3">Probable endolytic peptidoglycan transglycosylase RlpA</fullName>
        <ecNumber evidence="3">4.2.2.-</ecNumber>
    </recommendedName>
</protein>
<feature type="domain" description="RlpA-like protein double-psi beta-barrel" evidence="6">
    <location>
        <begin position="295"/>
        <end position="384"/>
    </location>
</feature>
<comment type="caution">
    <text evidence="7">The sequence shown here is derived from an EMBL/GenBank/DDBJ whole genome shotgun (WGS) entry which is preliminary data.</text>
</comment>
<gene>
    <name evidence="3" type="primary">rlpA</name>
    <name evidence="7" type="ORF">NIES592_02910</name>
</gene>
<dbReference type="Gene3D" id="2.40.40.10">
    <property type="entry name" value="RlpA-like domain"/>
    <property type="match status" value="1"/>
</dbReference>
<dbReference type="GO" id="GO:0000270">
    <property type="term" value="P:peptidoglycan metabolic process"/>
    <property type="evidence" value="ECO:0007669"/>
    <property type="project" value="UniProtKB-UniRule"/>
</dbReference>
<dbReference type="InterPro" id="IPR012997">
    <property type="entry name" value="RplA"/>
</dbReference>
<dbReference type="GO" id="GO:0008932">
    <property type="term" value="F:lytic endotransglycosylase activity"/>
    <property type="evidence" value="ECO:0007669"/>
    <property type="project" value="UniProtKB-UniRule"/>
</dbReference>
<dbReference type="HAMAP" id="MF_02071">
    <property type="entry name" value="RlpA"/>
    <property type="match status" value="1"/>
</dbReference>
<dbReference type="AlphaFoldDB" id="A0A1U7H5R0"/>
<dbReference type="Proteomes" id="UP000186391">
    <property type="component" value="Unassembled WGS sequence"/>
</dbReference>
<evidence type="ECO:0000313" key="7">
    <source>
        <dbReference type="EMBL" id="OKH16597.1"/>
    </source>
</evidence>
<sequence length="389" mass="41575">MKYLTHELSNIRSSVALIFGRMNQKHLWTVVAVCSTVLGMPLVGRTETAKKTAPSSPLLPSGDVEKVGEYQSPTANPVAGGAIAKIHTHQVAGRPVATLYIRDIPVLSFLGQKSVANQETKVGEIGNFNGISKALDSSSSTQIAATNGTGISLTSQTSSATEDPIQRASVVAAKINQLVLDKVDASKIIVSWKAPNASTTSKQDQKKGLNGQQKAGDRFVIKVNNQELVEIDQNTKLADTTNDPAQDALQVTNRLRRLIGNASPINQIANLPASSLESLPAKLPHKLAVKVQDTFKGIASYYGYDFSGNKTATGERFNPHGMTAAHRSLPFGTRVRVTNTRNGRSVIVRINDRGPYIRGRVIDLSLGAARVLGMIGSGIAPVRIEVLGR</sequence>
<evidence type="ECO:0000256" key="4">
    <source>
        <dbReference type="RuleBase" id="RU003495"/>
    </source>
</evidence>
<evidence type="ECO:0000259" key="6">
    <source>
        <dbReference type="Pfam" id="PF03330"/>
    </source>
</evidence>
<comment type="function">
    <text evidence="3">Lytic transglycosylase with a strong preference for naked glycan strands that lack stem peptides.</text>
</comment>
<evidence type="ECO:0000256" key="2">
    <source>
        <dbReference type="ARBA" id="ARBA00023316"/>
    </source>
</evidence>
<dbReference type="NCBIfam" id="TIGR00413">
    <property type="entry name" value="rlpA"/>
    <property type="match status" value="1"/>
</dbReference>
<evidence type="ECO:0000256" key="3">
    <source>
        <dbReference type="HAMAP-Rule" id="MF_02071"/>
    </source>
</evidence>
<dbReference type="InterPro" id="IPR036908">
    <property type="entry name" value="RlpA-like_sf"/>
</dbReference>
<dbReference type="EMBL" id="MRCA01000001">
    <property type="protein sequence ID" value="OKH16597.1"/>
    <property type="molecule type" value="Genomic_DNA"/>
</dbReference>
<keyword evidence="1 3" id="KW-0456">Lyase</keyword>
<dbReference type="PANTHER" id="PTHR34183:SF8">
    <property type="entry name" value="ENDOLYTIC PEPTIDOGLYCAN TRANSGLYCOSYLASE RLPA-RELATED"/>
    <property type="match status" value="1"/>
</dbReference>
<dbReference type="SUPFAM" id="SSF50685">
    <property type="entry name" value="Barwin-like endoglucanases"/>
    <property type="match status" value="1"/>
</dbReference>
<keyword evidence="2 3" id="KW-0961">Cell wall biogenesis/degradation</keyword>
<dbReference type="PANTHER" id="PTHR34183">
    <property type="entry name" value="ENDOLYTIC PEPTIDOGLYCAN TRANSGLYCOSYLASE RLPA"/>
    <property type="match status" value="1"/>
</dbReference>
<proteinExistence type="inferred from homology"/>
<dbReference type="InterPro" id="IPR034718">
    <property type="entry name" value="RlpA"/>
</dbReference>
<organism evidence="7 8">
    <name type="scientific">Fischerella major NIES-592</name>
    <dbReference type="NCBI Taxonomy" id="210994"/>
    <lineage>
        <taxon>Bacteria</taxon>
        <taxon>Bacillati</taxon>
        <taxon>Cyanobacteriota</taxon>
        <taxon>Cyanophyceae</taxon>
        <taxon>Nostocales</taxon>
        <taxon>Hapalosiphonaceae</taxon>
        <taxon>Fischerella</taxon>
    </lineage>
</organism>
<name>A0A1U7H5R0_9CYAN</name>
<comment type="similarity">
    <text evidence="3 4">Belongs to the RlpA family.</text>
</comment>
<dbReference type="EC" id="4.2.2.-" evidence="3"/>